<dbReference type="InterPro" id="IPR001228">
    <property type="entry name" value="IspD"/>
</dbReference>
<dbReference type="InterPro" id="IPR029044">
    <property type="entry name" value="Nucleotide-diphossugar_trans"/>
</dbReference>
<keyword evidence="3" id="KW-0414">Isoprene biosynthesis</keyword>
<comment type="catalytic activity">
    <reaction evidence="3">
        <text>2-C-methyl-D-erythritol 4-phosphate + CTP + H(+) = 4-CDP-2-C-methyl-D-erythritol + diphosphate</text>
        <dbReference type="Rhea" id="RHEA:13429"/>
        <dbReference type="ChEBI" id="CHEBI:15378"/>
        <dbReference type="ChEBI" id="CHEBI:33019"/>
        <dbReference type="ChEBI" id="CHEBI:37563"/>
        <dbReference type="ChEBI" id="CHEBI:57823"/>
        <dbReference type="ChEBI" id="CHEBI:58262"/>
        <dbReference type="EC" id="2.7.7.60"/>
    </reaction>
</comment>
<evidence type="ECO:0000256" key="1">
    <source>
        <dbReference type="ARBA" id="ARBA00022679"/>
    </source>
</evidence>
<dbReference type="Pfam" id="PF01128">
    <property type="entry name" value="IspD"/>
    <property type="match status" value="1"/>
</dbReference>
<dbReference type="RefSeq" id="WP_406776902.1">
    <property type="nucleotide sequence ID" value="NZ_JBEWZG010000001.1"/>
</dbReference>
<accession>A0ABW8SSV3</accession>
<evidence type="ECO:0000313" key="5">
    <source>
        <dbReference type="Proteomes" id="UP001623559"/>
    </source>
</evidence>
<gene>
    <name evidence="3" type="primary">ispD</name>
    <name evidence="4" type="ORF">V7S74_00950</name>
</gene>
<reference evidence="4 5" key="1">
    <citation type="submission" date="2024-07" db="EMBL/GenBank/DDBJ databases">
        <authorList>
            <person name="Pitt A."/>
            <person name="Hahn M.W."/>
        </authorList>
    </citation>
    <scope>NUCLEOTIDE SEQUENCE [LARGE SCALE GENOMIC DNA]</scope>
    <source>
        <strain evidence="4 5">2-AUSEE-184A6</strain>
    </source>
</reference>
<proteinExistence type="inferred from homology"/>
<keyword evidence="1 3" id="KW-0808">Transferase</keyword>
<dbReference type="EMBL" id="JBEWZG010000001">
    <property type="protein sequence ID" value="MFL0205300.1"/>
    <property type="molecule type" value="Genomic_DNA"/>
</dbReference>
<dbReference type="HAMAP" id="MF_00108">
    <property type="entry name" value="IspD"/>
    <property type="match status" value="1"/>
</dbReference>
<evidence type="ECO:0000313" key="4">
    <source>
        <dbReference type="EMBL" id="MFL0205300.1"/>
    </source>
</evidence>
<evidence type="ECO:0000256" key="2">
    <source>
        <dbReference type="ARBA" id="ARBA00022695"/>
    </source>
</evidence>
<dbReference type="GO" id="GO:0050518">
    <property type="term" value="F:2-C-methyl-D-erythritol 4-phosphate cytidylyltransferase activity"/>
    <property type="evidence" value="ECO:0007669"/>
    <property type="project" value="UniProtKB-EC"/>
</dbReference>
<dbReference type="SUPFAM" id="SSF53448">
    <property type="entry name" value="Nucleotide-diphospho-sugar transferases"/>
    <property type="match status" value="1"/>
</dbReference>
<comment type="function">
    <text evidence="3">Catalyzes the formation of 4-diphosphocytidyl-2-C-methyl-D-erythritol from CTP and 2-C-methyl-D-erythritol 4-phosphate (MEP).</text>
</comment>
<dbReference type="PANTHER" id="PTHR32125">
    <property type="entry name" value="2-C-METHYL-D-ERYTHRITOL 4-PHOSPHATE CYTIDYLYLTRANSFERASE, CHLOROPLASTIC"/>
    <property type="match status" value="1"/>
</dbReference>
<evidence type="ECO:0000256" key="3">
    <source>
        <dbReference type="HAMAP-Rule" id="MF_00108"/>
    </source>
</evidence>
<feature type="site" description="Positions MEP for the nucleophilic attack" evidence="3">
    <location>
        <position position="206"/>
    </location>
</feature>
<dbReference type="InterPro" id="IPR050088">
    <property type="entry name" value="IspD/TarI_cytidylyltransf_bact"/>
</dbReference>
<dbReference type="CDD" id="cd02516">
    <property type="entry name" value="CDP-ME_synthetase"/>
    <property type="match status" value="1"/>
</dbReference>
<sequence length="221" mass="24553">MKKFAIIVAGGSGQRMNSTIPKQFLLLQGKPVLYHTLKAFHKADPKTELLVVLPVEQFDYWKSIISELPEIAHRLVEGGESRFQSSKNAIEALEGEGIVAIHDGVRPIIEPELISASFQEAATKGNAVLAVASKDSVRFYSPEKAGFEHLNRESIRLIQTPQIFTLKDLKTAFKQDYSTDFTDDARVVESIGVKINLVEGSYRNIKITTPEDLDLAEVLLT</sequence>
<dbReference type="PANTHER" id="PTHR32125:SF4">
    <property type="entry name" value="2-C-METHYL-D-ERYTHRITOL 4-PHOSPHATE CYTIDYLYLTRANSFERASE, CHLOROPLASTIC"/>
    <property type="match status" value="1"/>
</dbReference>
<organism evidence="4 5">
    <name type="scientific">Aquirufa novilacunae</name>
    <dbReference type="NCBI Taxonomy" id="3139305"/>
    <lineage>
        <taxon>Bacteria</taxon>
        <taxon>Pseudomonadati</taxon>
        <taxon>Bacteroidota</taxon>
        <taxon>Cytophagia</taxon>
        <taxon>Cytophagales</taxon>
        <taxon>Flectobacillaceae</taxon>
        <taxon>Aquirufa</taxon>
    </lineage>
</organism>
<feature type="site" description="Positions MEP for the nucleophilic attack" evidence="3">
    <location>
        <position position="152"/>
    </location>
</feature>
<dbReference type="NCBIfam" id="TIGR00453">
    <property type="entry name" value="ispD"/>
    <property type="match status" value="1"/>
</dbReference>
<feature type="site" description="Transition state stabilizer" evidence="3">
    <location>
        <position position="15"/>
    </location>
</feature>
<feature type="site" description="Transition state stabilizer" evidence="3">
    <location>
        <position position="22"/>
    </location>
</feature>
<dbReference type="EC" id="2.7.7.60" evidence="3"/>
<dbReference type="Proteomes" id="UP001623559">
    <property type="component" value="Unassembled WGS sequence"/>
</dbReference>
<name>A0ABW8SSV3_9BACT</name>
<comment type="caution">
    <text evidence="4">The sequence shown here is derived from an EMBL/GenBank/DDBJ whole genome shotgun (WGS) entry which is preliminary data.</text>
</comment>
<comment type="pathway">
    <text evidence="3">Isoprenoid biosynthesis; isopentenyl diphosphate biosynthesis via DXP pathway; isopentenyl diphosphate from 1-deoxy-D-xylulose 5-phosphate: step 2/6.</text>
</comment>
<dbReference type="NCBIfam" id="NF001186">
    <property type="entry name" value="PRK00155.2-3"/>
    <property type="match status" value="1"/>
</dbReference>
<comment type="similarity">
    <text evidence="3">Belongs to the IspD/TarI cytidylyltransferase family. IspD subfamily.</text>
</comment>
<keyword evidence="2 3" id="KW-0548">Nucleotidyltransferase</keyword>
<protein>
    <recommendedName>
        <fullName evidence="3">2-C-methyl-D-erythritol 4-phosphate cytidylyltransferase</fullName>
        <ecNumber evidence="3">2.7.7.60</ecNumber>
    </recommendedName>
    <alternativeName>
        <fullName evidence="3">4-diphosphocytidyl-2C-methyl-D-erythritol synthase</fullName>
    </alternativeName>
    <alternativeName>
        <fullName evidence="3">MEP cytidylyltransferase</fullName>
        <shortName evidence="3">MCT</shortName>
    </alternativeName>
</protein>
<dbReference type="InterPro" id="IPR034683">
    <property type="entry name" value="IspD/TarI"/>
</dbReference>
<dbReference type="Gene3D" id="3.90.550.10">
    <property type="entry name" value="Spore Coat Polysaccharide Biosynthesis Protein SpsA, Chain A"/>
    <property type="match status" value="1"/>
</dbReference>